<protein>
    <submittedName>
        <fullName evidence="1">Uncharacterized protein</fullName>
    </submittedName>
</protein>
<dbReference type="EMBL" id="QTSX02005025">
    <property type="protein sequence ID" value="KAJ9062100.1"/>
    <property type="molecule type" value="Genomic_DNA"/>
</dbReference>
<organism evidence="1 2">
    <name type="scientific">Entomophthora muscae</name>
    <dbReference type="NCBI Taxonomy" id="34485"/>
    <lineage>
        <taxon>Eukaryota</taxon>
        <taxon>Fungi</taxon>
        <taxon>Fungi incertae sedis</taxon>
        <taxon>Zoopagomycota</taxon>
        <taxon>Entomophthoromycotina</taxon>
        <taxon>Entomophthoromycetes</taxon>
        <taxon>Entomophthorales</taxon>
        <taxon>Entomophthoraceae</taxon>
        <taxon>Entomophthora</taxon>
    </lineage>
</organism>
<proteinExistence type="predicted"/>
<dbReference type="Proteomes" id="UP001165960">
    <property type="component" value="Unassembled WGS sequence"/>
</dbReference>
<name>A0ACC2SIF1_9FUNG</name>
<accession>A0ACC2SIF1</accession>
<sequence length="563" mass="61747">MKVHENLTSEQSLYNFRVWVALMIFCFEIFLVHVPLRIPAFYPRWSSSFRKLSLTRTTLDLNYSTGPVLGAIVLLSTTTISWEQLVSGITGDEHGIQPLNVMILIYSLAYVCVSLDHTGVFSYSALVVVTKCGKSGTRLFIGFFFLTVFIGALASNDVVILTLSPLICYLSQALSIDPWSFLIAEFVAANTSSMALYVGNPTNVVVSMAYDISFLKYSQLFTFPFLGAVLVQLSLLLFVYWKDIPKVIQVVEADPRAALVRPQAAIFGGLALFLCIAALVVSSLWHISVWKVTLPFALLVAAFDLVEDVMSIKTRRSHENKTQFKICSISNTVKEKVYAQSFQNHSVSEEMKATSLSFCSLPSPPKPVHFQLSVKPAVKTLDELNTNHLNCLTSYCPNFTAVLLGLPWGILPFLLGMFVGVKAIQIMGWTQRLASGLVVLFPSSPIVWYLGIGLISSLLCGLLNNLPAAILLAQTLTLIDFSDNPSAGDGAVLGLIAACNLGALLTPAGSLAGLMWRDILLKKNLNPTFKVLWKTIAIIFPLTLLSALLFLIIQAQVFDANLI</sequence>
<gene>
    <name evidence="1" type="ORF">DSO57_1014329</name>
</gene>
<evidence type="ECO:0000313" key="1">
    <source>
        <dbReference type="EMBL" id="KAJ9062100.1"/>
    </source>
</evidence>
<evidence type="ECO:0000313" key="2">
    <source>
        <dbReference type="Proteomes" id="UP001165960"/>
    </source>
</evidence>
<reference evidence="1" key="1">
    <citation type="submission" date="2022-04" db="EMBL/GenBank/DDBJ databases">
        <title>Genome of the entomopathogenic fungus Entomophthora muscae.</title>
        <authorList>
            <person name="Elya C."/>
            <person name="Lovett B.R."/>
            <person name="Lee E."/>
            <person name="Macias A.M."/>
            <person name="Hajek A.E."/>
            <person name="De Bivort B.L."/>
            <person name="Kasson M.T."/>
            <person name="De Fine Licht H.H."/>
            <person name="Stajich J.E."/>
        </authorList>
    </citation>
    <scope>NUCLEOTIDE SEQUENCE</scope>
    <source>
        <strain evidence="1">Berkeley</strain>
    </source>
</reference>
<comment type="caution">
    <text evidence="1">The sequence shown here is derived from an EMBL/GenBank/DDBJ whole genome shotgun (WGS) entry which is preliminary data.</text>
</comment>
<keyword evidence="2" id="KW-1185">Reference proteome</keyword>